<gene>
    <name evidence="5" type="ORF">BS47DRAFT_1481232</name>
</gene>
<dbReference type="EMBL" id="MU128910">
    <property type="protein sequence ID" value="KAF9520919.1"/>
    <property type="molecule type" value="Genomic_DNA"/>
</dbReference>
<comment type="caution">
    <text evidence="5">The sequence shown here is derived from an EMBL/GenBank/DDBJ whole genome shotgun (WGS) entry which is preliminary data.</text>
</comment>
<dbReference type="AlphaFoldDB" id="A0A9P6BBF2"/>
<dbReference type="Proteomes" id="UP000886523">
    <property type="component" value="Unassembled WGS sequence"/>
</dbReference>
<evidence type="ECO:0000256" key="2">
    <source>
        <dbReference type="PROSITE-ProRule" id="PRU00192"/>
    </source>
</evidence>
<evidence type="ECO:0000259" key="4">
    <source>
        <dbReference type="PROSITE" id="PS50002"/>
    </source>
</evidence>
<dbReference type="GO" id="GO:0006897">
    <property type="term" value="P:endocytosis"/>
    <property type="evidence" value="ECO:0007669"/>
    <property type="project" value="InterPro"/>
</dbReference>
<dbReference type="SUPFAM" id="SSF50044">
    <property type="entry name" value="SH3-domain"/>
    <property type="match status" value="1"/>
</dbReference>
<reference evidence="5" key="1">
    <citation type="journal article" date="2020" name="Nat. Commun.">
        <title>Large-scale genome sequencing of mycorrhizal fungi provides insights into the early evolution of symbiotic traits.</title>
        <authorList>
            <person name="Miyauchi S."/>
            <person name="Kiss E."/>
            <person name="Kuo A."/>
            <person name="Drula E."/>
            <person name="Kohler A."/>
            <person name="Sanchez-Garcia M."/>
            <person name="Morin E."/>
            <person name="Andreopoulos B."/>
            <person name="Barry K.W."/>
            <person name="Bonito G."/>
            <person name="Buee M."/>
            <person name="Carver A."/>
            <person name="Chen C."/>
            <person name="Cichocki N."/>
            <person name="Clum A."/>
            <person name="Culley D."/>
            <person name="Crous P.W."/>
            <person name="Fauchery L."/>
            <person name="Girlanda M."/>
            <person name="Hayes R.D."/>
            <person name="Keri Z."/>
            <person name="LaButti K."/>
            <person name="Lipzen A."/>
            <person name="Lombard V."/>
            <person name="Magnuson J."/>
            <person name="Maillard F."/>
            <person name="Murat C."/>
            <person name="Nolan M."/>
            <person name="Ohm R.A."/>
            <person name="Pangilinan J."/>
            <person name="Pereira M.F."/>
            <person name="Perotto S."/>
            <person name="Peter M."/>
            <person name="Pfister S."/>
            <person name="Riley R."/>
            <person name="Sitrit Y."/>
            <person name="Stielow J.B."/>
            <person name="Szollosi G."/>
            <person name="Zifcakova L."/>
            <person name="Stursova M."/>
            <person name="Spatafora J.W."/>
            <person name="Tedersoo L."/>
            <person name="Vaario L.M."/>
            <person name="Yamada A."/>
            <person name="Yan M."/>
            <person name="Wang P."/>
            <person name="Xu J."/>
            <person name="Bruns T."/>
            <person name="Baldrian P."/>
            <person name="Vilgalys R."/>
            <person name="Dunand C."/>
            <person name="Henrissat B."/>
            <person name="Grigoriev I.V."/>
            <person name="Hibbett D."/>
            <person name="Nagy L.G."/>
            <person name="Martin F.M."/>
        </authorList>
    </citation>
    <scope>NUCLEOTIDE SEQUENCE</scope>
    <source>
        <strain evidence="5">UP504</strain>
    </source>
</reference>
<feature type="region of interest" description="Disordered" evidence="3">
    <location>
        <begin position="144"/>
        <end position="195"/>
    </location>
</feature>
<dbReference type="PANTHER" id="PTHR47174:SF1">
    <property type="entry name" value="REDUCED VIABILITY UPON STARVATION PROTEIN 167"/>
    <property type="match status" value="1"/>
</dbReference>
<organism evidence="5 6">
    <name type="scientific">Hydnum rufescens UP504</name>
    <dbReference type="NCBI Taxonomy" id="1448309"/>
    <lineage>
        <taxon>Eukaryota</taxon>
        <taxon>Fungi</taxon>
        <taxon>Dikarya</taxon>
        <taxon>Basidiomycota</taxon>
        <taxon>Agaricomycotina</taxon>
        <taxon>Agaricomycetes</taxon>
        <taxon>Cantharellales</taxon>
        <taxon>Hydnaceae</taxon>
        <taxon>Hydnum</taxon>
    </lineage>
</organism>
<dbReference type="GO" id="GO:0051666">
    <property type="term" value="P:actin cortical patch localization"/>
    <property type="evidence" value="ECO:0007669"/>
    <property type="project" value="InterPro"/>
</dbReference>
<dbReference type="InterPro" id="IPR001452">
    <property type="entry name" value="SH3_domain"/>
</dbReference>
<feature type="domain" description="SH3" evidence="4">
    <location>
        <begin position="58"/>
        <end position="117"/>
    </location>
</feature>
<dbReference type="GO" id="GO:0008289">
    <property type="term" value="F:lipid binding"/>
    <property type="evidence" value="ECO:0007669"/>
    <property type="project" value="TreeGrafter"/>
</dbReference>
<dbReference type="GO" id="GO:0031097">
    <property type="term" value="C:medial cortex"/>
    <property type="evidence" value="ECO:0007669"/>
    <property type="project" value="TreeGrafter"/>
</dbReference>
<dbReference type="PROSITE" id="PS50002">
    <property type="entry name" value="SH3"/>
    <property type="match status" value="1"/>
</dbReference>
<accession>A0A9P6BBF2</accession>
<dbReference type="InterPro" id="IPR036028">
    <property type="entry name" value="SH3-like_dom_sf"/>
</dbReference>
<name>A0A9P6BBF2_9AGAM</name>
<proteinExistence type="predicted"/>
<dbReference type="PANTHER" id="PTHR47174">
    <property type="entry name" value="BRIDGING INTEGRATOR 3"/>
    <property type="match status" value="1"/>
</dbReference>
<evidence type="ECO:0000313" key="5">
    <source>
        <dbReference type="EMBL" id="KAF9520919.1"/>
    </source>
</evidence>
<evidence type="ECO:0000313" key="6">
    <source>
        <dbReference type="Proteomes" id="UP000886523"/>
    </source>
</evidence>
<dbReference type="Pfam" id="PF14604">
    <property type="entry name" value="SH3_9"/>
    <property type="match status" value="1"/>
</dbReference>
<dbReference type="Gene3D" id="2.30.30.40">
    <property type="entry name" value="SH3 Domains"/>
    <property type="match status" value="1"/>
</dbReference>
<dbReference type="GO" id="GO:1990528">
    <property type="term" value="C:Rvs161p-Rvs167p complex"/>
    <property type="evidence" value="ECO:0007669"/>
    <property type="project" value="TreeGrafter"/>
</dbReference>
<dbReference type="PRINTS" id="PR00452">
    <property type="entry name" value="SH3DOMAIN"/>
</dbReference>
<dbReference type="SMART" id="SM00326">
    <property type="entry name" value="SH3"/>
    <property type="match status" value="1"/>
</dbReference>
<dbReference type="GO" id="GO:0043332">
    <property type="term" value="C:mating projection tip"/>
    <property type="evidence" value="ECO:0007669"/>
    <property type="project" value="TreeGrafter"/>
</dbReference>
<dbReference type="GO" id="GO:0097320">
    <property type="term" value="P:plasma membrane tubulation"/>
    <property type="evidence" value="ECO:0007669"/>
    <property type="project" value="TreeGrafter"/>
</dbReference>
<keyword evidence="1 2" id="KW-0728">SH3 domain</keyword>
<dbReference type="InterPro" id="IPR046982">
    <property type="entry name" value="BIN3/RVS161-like"/>
</dbReference>
<dbReference type="GO" id="GO:0030479">
    <property type="term" value="C:actin cortical patch"/>
    <property type="evidence" value="ECO:0007669"/>
    <property type="project" value="TreeGrafter"/>
</dbReference>
<dbReference type="OrthoDB" id="5983572at2759"/>
<evidence type="ECO:0000256" key="3">
    <source>
        <dbReference type="SAM" id="MobiDB-lite"/>
    </source>
</evidence>
<protein>
    <recommendedName>
        <fullName evidence="4">SH3 domain-containing protein</fullName>
    </recommendedName>
</protein>
<sequence length="226" mass="23867">MAVDESDALEFLVTQLKGNVEFLEKKGRLSKHQAHQIASLLASSPSTALPAHVEPPQVVPQFVRALYDYNTPGDLNFRTGDVIELVPSASDNDDWWTGRLNGRVAIFPSNHVEKISGPAPPYNAGPTISYNEKAPIHSFNDGLRPSGHPGSYQAPNGYQGAYPTPAPYQSVPPHTTVVYQQPPGPEDPKKKSKLSKIGGTVGTAAAGGLGFGAGTAVGSGIVNAIF</sequence>
<evidence type="ECO:0000256" key="1">
    <source>
        <dbReference type="ARBA" id="ARBA00022443"/>
    </source>
</evidence>
<keyword evidence="6" id="KW-1185">Reference proteome</keyword>